<dbReference type="SMART" id="SM00463">
    <property type="entry name" value="SMR"/>
    <property type="match status" value="1"/>
</dbReference>
<keyword evidence="3" id="KW-0378">Hydrolase</keyword>
<dbReference type="GO" id="GO:0016887">
    <property type="term" value="F:ATP hydrolysis activity"/>
    <property type="evidence" value="ECO:0007669"/>
    <property type="project" value="InterPro"/>
</dbReference>
<dbReference type="SUPFAM" id="SSF52540">
    <property type="entry name" value="P-loop containing nucleoside triphosphate hydrolases"/>
    <property type="match status" value="1"/>
</dbReference>
<dbReference type="EMBL" id="QEFC01000934">
    <property type="protein sequence ID" value="KAE9461871.1"/>
    <property type="molecule type" value="Genomic_DNA"/>
</dbReference>
<dbReference type="OrthoDB" id="1924787at2759"/>
<dbReference type="SUPFAM" id="SSF48334">
    <property type="entry name" value="DNA repair protein MutS, domain III"/>
    <property type="match status" value="1"/>
</dbReference>
<accession>A0A6A4LZN7</accession>
<organism evidence="10 11">
    <name type="scientific">Rhododendron williamsianum</name>
    <dbReference type="NCBI Taxonomy" id="262921"/>
    <lineage>
        <taxon>Eukaryota</taxon>
        <taxon>Viridiplantae</taxon>
        <taxon>Streptophyta</taxon>
        <taxon>Embryophyta</taxon>
        <taxon>Tracheophyta</taxon>
        <taxon>Spermatophyta</taxon>
        <taxon>Magnoliopsida</taxon>
        <taxon>eudicotyledons</taxon>
        <taxon>Gunneridae</taxon>
        <taxon>Pentapetalae</taxon>
        <taxon>asterids</taxon>
        <taxon>Ericales</taxon>
        <taxon>Ericaceae</taxon>
        <taxon>Ericoideae</taxon>
        <taxon>Rhodoreae</taxon>
        <taxon>Rhododendron</taxon>
    </lineage>
</organism>
<evidence type="ECO:0000256" key="4">
    <source>
        <dbReference type="ARBA" id="ARBA00022840"/>
    </source>
</evidence>
<keyword evidence="1" id="KW-0699">rRNA-binding</keyword>
<dbReference type="PANTHER" id="PTHR48466:SF1">
    <property type="entry name" value="SMR DOMAIN-CONTAINING PROTEIN"/>
    <property type="match status" value="1"/>
</dbReference>
<dbReference type="GO" id="GO:0140664">
    <property type="term" value="F:ATP-dependent DNA damage sensor activity"/>
    <property type="evidence" value="ECO:0007669"/>
    <property type="project" value="InterPro"/>
</dbReference>
<dbReference type="GO" id="GO:0006298">
    <property type="term" value="P:mismatch repair"/>
    <property type="evidence" value="ECO:0007669"/>
    <property type="project" value="InterPro"/>
</dbReference>
<dbReference type="InterPro" id="IPR036187">
    <property type="entry name" value="DNA_mismatch_repair_MutS_sf"/>
</dbReference>
<evidence type="ECO:0000256" key="5">
    <source>
        <dbReference type="ARBA" id="ARBA00022884"/>
    </source>
</evidence>
<protein>
    <recommendedName>
        <fullName evidence="9">Smr domain-containing protein</fullName>
    </recommendedName>
</protein>
<dbReference type="GO" id="GO:0004519">
    <property type="term" value="F:endonuclease activity"/>
    <property type="evidence" value="ECO:0007669"/>
    <property type="project" value="UniProtKB-KW"/>
</dbReference>
<dbReference type="AlphaFoldDB" id="A0A6A4LZN7"/>
<reference evidence="10 11" key="1">
    <citation type="journal article" date="2019" name="Genome Biol. Evol.">
        <title>The Rhododendron genome and chromosomal organization provide insight into shared whole-genome duplications across the heath family (Ericaceae).</title>
        <authorList>
            <person name="Soza V.L."/>
            <person name="Lindsley D."/>
            <person name="Waalkes A."/>
            <person name="Ramage E."/>
            <person name="Patwardhan R.P."/>
            <person name="Burton J.N."/>
            <person name="Adey A."/>
            <person name="Kumar A."/>
            <person name="Qiu R."/>
            <person name="Shendure J."/>
            <person name="Hall B."/>
        </authorList>
    </citation>
    <scope>NUCLEOTIDE SEQUENCE [LARGE SCALE GENOMIC DNA]</scope>
    <source>
        <strain evidence="10">RSF 1966-606</strain>
    </source>
</reference>
<keyword evidence="7" id="KW-0175">Coiled coil</keyword>
<dbReference type="Pfam" id="PF00488">
    <property type="entry name" value="MutS_V"/>
    <property type="match status" value="1"/>
</dbReference>
<dbReference type="SMART" id="SM00534">
    <property type="entry name" value="MUTSac"/>
    <property type="match status" value="1"/>
</dbReference>
<evidence type="ECO:0000256" key="7">
    <source>
        <dbReference type="SAM" id="Coils"/>
    </source>
</evidence>
<comment type="caution">
    <text evidence="10">The sequence shown here is derived from an EMBL/GenBank/DDBJ whole genome shotgun (WGS) entry which is preliminary data.</text>
</comment>
<evidence type="ECO:0000259" key="9">
    <source>
        <dbReference type="PROSITE" id="PS50828"/>
    </source>
</evidence>
<keyword evidence="5" id="KW-0694">RNA-binding</keyword>
<name>A0A6A4LZN7_9ERIC</name>
<evidence type="ECO:0000313" key="10">
    <source>
        <dbReference type="EMBL" id="KAE9461871.1"/>
    </source>
</evidence>
<dbReference type="PIRSF" id="PIRSF005814">
    <property type="entry name" value="MutS_YshD"/>
    <property type="match status" value="1"/>
</dbReference>
<evidence type="ECO:0000256" key="1">
    <source>
        <dbReference type="ARBA" id="ARBA00022730"/>
    </source>
</evidence>
<dbReference type="SUPFAM" id="SSF160443">
    <property type="entry name" value="SMR domain-like"/>
    <property type="match status" value="1"/>
</dbReference>
<dbReference type="GO" id="GO:0005524">
    <property type="term" value="F:ATP binding"/>
    <property type="evidence" value="ECO:0007669"/>
    <property type="project" value="UniProtKB-KW"/>
</dbReference>
<evidence type="ECO:0000256" key="8">
    <source>
        <dbReference type="SAM" id="MobiDB-lite"/>
    </source>
</evidence>
<evidence type="ECO:0000313" key="11">
    <source>
        <dbReference type="Proteomes" id="UP000428333"/>
    </source>
</evidence>
<evidence type="ECO:0000256" key="6">
    <source>
        <dbReference type="ARBA" id="ARBA00023125"/>
    </source>
</evidence>
<dbReference type="InterPro" id="IPR046893">
    <property type="entry name" value="MSSS"/>
</dbReference>
<dbReference type="PANTHER" id="PTHR48466">
    <property type="entry name" value="OS10G0509000 PROTEIN-RELATED"/>
    <property type="match status" value="1"/>
</dbReference>
<feature type="region of interest" description="Disordered" evidence="8">
    <location>
        <begin position="677"/>
        <end position="721"/>
    </location>
</feature>
<feature type="region of interest" description="Disordered" evidence="8">
    <location>
        <begin position="300"/>
        <end position="322"/>
    </location>
</feature>
<feature type="domain" description="Smr" evidence="9">
    <location>
        <begin position="726"/>
        <end position="797"/>
    </location>
</feature>
<dbReference type="GO" id="GO:0019843">
    <property type="term" value="F:rRNA binding"/>
    <property type="evidence" value="ECO:0007669"/>
    <property type="project" value="UniProtKB-KW"/>
</dbReference>
<dbReference type="GO" id="GO:0030983">
    <property type="term" value="F:mismatched DNA binding"/>
    <property type="evidence" value="ECO:0007669"/>
    <property type="project" value="InterPro"/>
</dbReference>
<feature type="compositionally biased region" description="Polar residues" evidence="8">
    <location>
        <begin position="697"/>
        <end position="708"/>
    </location>
</feature>
<keyword evidence="11" id="KW-1185">Reference proteome</keyword>
<dbReference type="Pfam" id="PF01713">
    <property type="entry name" value="Smr"/>
    <property type="match status" value="1"/>
</dbReference>
<evidence type="ECO:0000256" key="3">
    <source>
        <dbReference type="ARBA" id="ARBA00022801"/>
    </source>
</evidence>
<keyword evidence="2" id="KW-0547">Nucleotide-binding</keyword>
<keyword evidence="6" id="KW-0238">DNA-binding</keyword>
<dbReference type="InterPro" id="IPR036063">
    <property type="entry name" value="Smr_dom_sf"/>
</dbReference>
<dbReference type="Proteomes" id="UP000428333">
    <property type="component" value="Linkage Group LG04"/>
</dbReference>
<feature type="non-terminal residue" evidence="10">
    <location>
        <position position="1"/>
    </location>
</feature>
<dbReference type="PROSITE" id="PS00486">
    <property type="entry name" value="DNA_MISMATCH_REPAIR_2"/>
    <property type="match status" value="1"/>
</dbReference>
<sequence>MGFSAAQAGRLPLGQSPEESRRLLDQTAAAAALSRPLDFSGIEDVSETVRVSVSGELVTIGELCAVKRTIRSARELFGQLEELASRDDDSRERYNYLGSELQFLSGLEQKIGYCIDCDFSRVLDRASEDLEIIRSERKRNMERLDSLLKKVSALILQGGGIDRPLITKRRSRMCVGIRASHRSLLPDGIVLNISSSGATYFMEPKEAVELNNLEVRLSNSEKVEEQVILSLLSSVIAESKIEIKDLLDRILELDLAVARAAHGRWMHGVCPSFESFKTESPLAIDIEAIQHPLLLETSLRSSSDPIESKSRSSDPANEGNGAMKFEVISGSSDFPVPIDIKIGHGTRVVVISGPNTGGKTASMKTLGLASVMSKAGMYLPAKKQPTLPWFDFILADIGDHQSLEQNLSTFSGHIRQLCKILEVASKESLVLIDEIGSGTDPSEGVALSASILQYLKARVNLAVILWGSRGDSNALSIAKTIGFDDKIIEHAHVWVKKLMPEKQQMRQSLLYQSLMDEKNRLEIQAMRVTSLHSDIMKLYHEIRDEAEDIDGREAALMATETQKVKREIKAAKSQMEAVLQEFENQLRTSADQVTSLINKSESAIASIVEAHCPSDVFSTREAGDSSYTPQIGDQVHVEGLRNKLATVIEAPGDEATVLVQCGKVRVRVNRSTITARKSSKAVAAKSSAPPLKRKVQGSKNSRNISDLSNVEEDSYAPAVPTSRNTVDLRGMRAEEASHYLNIAISSSESKSVMFIIHGTGMGVIKERTIQILKNHPRVTKFEQESPMNFGCTVAYIN</sequence>
<dbReference type="InterPro" id="IPR027417">
    <property type="entry name" value="P-loop_NTPase"/>
</dbReference>
<dbReference type="Gene3D" id="3.40.50.300">
    <property type="entry name" value="P-loop containing nucleotide triphosphate hydrolases"/>
    <property type="match status" value="2"/>
</dbReference>
<dbReference type="GO" id="GO:0045910">
    <property type="term" value="P:negative regulation of DNA recombination"/>
    <property type="evidence" value="ECO:0007669"/>
    <property type="project" value="InterPro"/>
</dbReference>
<dbReference type="InterPro" id="IPR045076">
    <property type="entry name" value="MutS"/>
</dbReference>
<evidence type="ECO:0000256" key="2">
    <source>
        <dbReference type="ARBA" id="ARBA00022741"/>
    </source>
</evidence>
<dbReference type="PROSITE" id="PS50828">
    <property type="entry name" value="SMR"/>
    <property type="match status" value="1"/>
</dbReference>
<dbReference type="InterPro" id="IPR002625">
    <property type="entry name" value="Smr_dom"/>
</dbReference>
<proteinExistence type="predicted"/>
<gene>
    <name evidence="10" type="ORF">C3L33_06237</name>
</gene>
<dbReference type="Gene3D" id="3.30.1370.110">
    <property type="match status" value="1"/>
</dbReference>
<dbReference type="Pfam" id="PF20297">
    <property type="entry name" value="MSSS"/>
    <property type="match status" value="1"/>
</dbReference>
<keyword evidence="4" id="KW-0067">ATP-binding</keyword>
<feature type="coiled-coil region" evidence="7">
    <location>
        <begin position="561"/>
        <end position="599"/>
    </location>
</feature>
<dbReference type="InterPro" id="IPR000432">
    <property type="entry name" value="DNA_mismatch_repair_MutS_C"/>
</dbReference>
<dbReference type="InterPro" id="IPR005747">
    <property type="entry name" value="MutS2"/>
</dbReference>